<name>A0ABW1TI03_9LACO</name>
<reference evidence="8" key="1">
    <citation type="journal article" date="2019" name="Int. J. Syst. Evol. Microbiol.">
        <title>The Global Catalogue of Microorganisms (GCM) 10K type strain sequencing project: providing services to taxonomists for standard genome sequencing and annotation.</title>
        <authorList>
            <consortium name="The Broad Institute Genomics Platform"/>
            <consortium name="The Broad Institute Genome Sequencing Center for Infectious Disease"/>
            <person name="Wu L."/>
            <person name="Ma J."/>
        </authorList>
    </citation>
    <scope>NUCLEOTIDE SEQUENCE [LARGE SCALE GENOMIC DNA]</scope>
    <source>
        <strain evidence="8">CCM 8908</strain>
    </source>
</reference>
<dbReference type="SUPFAM" id="SSF103473">
    <property type="entry name" value="MFS general substrate transporter"/>
    <property type="match status" value="1"/>
</dbReference>
<feature type="transmembrane region" description="Helical" evidence="6">
    <location>
        <begin position="124"/>
        <end position="146"/>
    </location>
</feature>
<keyword evidence="5 6" id="KW-0472">Membrane</keyword>
<evidence type="ECO:0000256" key="6">
    <source>
        <dbReference type="SAM" id="Phobius"/>
    </source>
</evidence>
<keyword evidence="2" id="KW-0813">Transport</keyword>
<dbReference type="Pfam" id="PF07690">
    <property type="entry name" value="MFS_1"/>
    <property type="match status" value="1"/>
</dbReference>
<dbReference type="Gene3D" id="1.20.1720.10">
    <property type="entry name" value="Multidrug resistance protein D"/>
    <property type="match status" value="1"/>
</dbReference>
<dbReference type="PANTHER" id="PTHR42718:SF9">
    <property type="entry name" value="MAJOR FACILITATOR SUPERFAMILY MULTIDRUG TRANSPORTER MFSC"/>
    <property type="match status" value="1"/>
</dbReference>
<evidence type="ECO:0000256" key="3">
    <source>
        <dbReference type="ARBA" id="ARBA00022692"/>
    </source>
</evidence>
<protein>
    <submittedName>
        <fullName evidence="7">MFS transporter</fullName>
    </submittedName>
</protein>
<dbReference type="Proteomes" id="UP001596283">
    <property type="component" value="Unassembled WGS sequence"/>
</dbReference>
<dbReference type="EMBL" id="JBHSSI010000050">
    <property type="protein sequence ID" value="MFC6261030.1"/>
    <property type="molecule type" value="Genomic_DNA"/>
</dbReference>
<evidence type="ECO:0000256" key="4">
    <source>
        <dbReference type="ARBA" id="ARBA00022989"/>
    </source>
</evidence>
<dbReference type="RefSeq" id="WP_125689320.1">
    <property type="nucleotide sequence ID" value="NZ_JBHSSI010000050.1"/>
</dbReference>
<keyword evidence="4 6" id="KW-1133">Transmembrane helix</keyword>
<feature type="transmembrane region" description="Helical" evidence="6">
    <location>
        <begin position="293"/>
        <end position="313"/>
    </location>
</feature>
<sequence length="321" mass="35399">MIVNLAPALGPRVGGLMVTWGGWQFIFLTTLPIVLLTWILGRRTLKHFSHPGQPLKFQTRQFFLLITIFLIFNFALGQIKDDWLHILIVLTLICICGGLLGQFNRLRQHDSTNLLDLSLLKRPAVKATFLLYTMIQLINLAVSLVIPTIVQLGQQVNALNSGLILLPGSLLVALINPWFGKLYDHFGGQLPICSGLVAMLSGLIGLTLCARRHQLTGIVFFFIIFSIGRTMSFGNTLTTAMQRVPQSVQPDLNALYSTGQQLAGSLGTTFGATLLAVPFRTNGHTAIMLNGQLVFSLLAILMAGMTWLGFRIFHQSHVDNH</sequence>
<keyword evidence="8" id="KW-1185">Reference proteome</keyword>
<feature type="transmembrane region" description="Helical" evidence="6">
    <location>
        <begin position="262"/>
        <end position="281"/>
    </location>
</feature>
<organism evidence="7 8">
    <name type="scientific">Levilactobacillus fujinensis</name>
    <dbReference type="NCBI Taxonomy" id="2486024"/>
    <lineage>
        <taxon>Bacteria</taxon>
        <taxon>Bacillati</taxon>
        <taxon>Bacillota</taxon>
        <taxon>Bacilli</taxon>
        <taxon>Lactobacillales</taxon>
        <taxon>Lactobacillaceae</taxon>
        <taxon>Levilactobacillus</taxon>
    </lineage>
</organism>
<dbReference type="InterPro" id="IPR036259">
    <property type="entry name" value="MFS_trans_sf"/>
</dbReference>
<feature type="transmembrane region" description="Helical" evidence="6">
    <location>
        <begin position="20"/>
        <end position="41"/>
    </location>
</feature>
<dbReference type="PANTHER" id="PTHR42718">
    <property type="entry name" value="MAJOR FACILITATOR SUPERFAMILY MULTIDRUG TRANSPORTER MFSC"/>
    <property type="match status" value="1"/>
</dbReference>
<evidence type="ECO:0000256" key="1">
    <source>
        <dbReference type="ARBA" id="ARBA00004651"/>
    </source>
</evidence>
<feature type="transmembrane region" description="Helical" evidence="6">
    <location>
        <begin position="218"/>
        <end position="241"/>
    </location>
</feature>
<dbReference type="Gene3D" id="1.20.1250.20">
    <property type="entry name" value="MFS general substrate transporter like domains"/>
    <property type="match status" value="1"/>
</dbReference>
<feature type="transmembrane region" description="Helical" evidence="6">
    <location>
        <begin position="62"/>
        <end position="79"/>
    </location>
</feature>
<gene>
    <name evidence="7" type="ORF">ACFP1C_08775</name>
</gene>
<proteinExistence type="predicted"/>
<accession>A0ABW1TI03</accession>
<evidence type="ECO:0000256" key="2">
    <source>
        <dbReference type="ARBA" id="ARBA00022448"/>
    </source>
</evidence>
<keyword evidence="3 6" id="KW-0812">Transmembrane</keyword>
<feature type="transmembrane region" description="Helical" evidence="6">
    <location>
        <begin position="85"/>
        <end position="103"/>
    </location>
</feature>
<dbReference type="InterPro" id="IPR011701">
    <property type="entry name" value="MFS"/>
</dbReference>
<comment type="subcellular location">
    <subcellularLocation>
        <location evidence="1">Cell membrane</location>
        <topology evidence="1">Multi-pass membrane protein</topology>
    </subcellularLocation>
</comment>
<evidence type="ECO:0000256" key="5">
    <source>
        <dbReference type="ARBA" id="ARBA00023136"/>
    </source>
</evidence>
<feature type="transmembrane region" description="Helical" evidence="6">
    <location>
        <begin position="186"/>
        <end position="206"/>
    </location>
</feature>
<evidence type="ECO:0000313" key="8">
    <source>
        <dbReference type="Proteomes" id="UP001596283"/>
    </source>
</evidence>
<comment type="caution">
    <text evidence="7">The sequence shown here is derived from an EMBL/GenBank/DDBJ whole genome shotgun (WGS) entry which is preliminary data.</text>
</comment>
<evidence type="ECO:0000313" key="7">
    <source>
        <dbReference type="EMBL" id="MFC6261030.1"/>
    </source>
</evidence>